<evidence type="ECO:0000313" key="8">
    <source>
        <dbReference type="EMBL" id="KAL0303956.1"/>
    </source>
</evidence>
<feature type="transmembrane region" description="Helical" evidence="7">
    <location>
        <begin position="273"/>
        <end position="297"/>
    </location>
</feature>
<dbReference type="PANTHER" id="PTHR43337">
    <property type="entry name" value="XANTHINE/URACIL PERMEASE C887.17-RELATED"/>
    <property type="match status" value="1"/>
</dbReference>
<feature type="transmembrane region" description="Helical" evidence="7">
    <location>
        <begin position="39"/>
        <end position="58"/>
    </location>
</feature>
<dbReference type="PANTHER" id="PTHR43337:SF19">
    <property type="entry name" value="ADENINE_GUANINE PERMEASE AZG1"/>
    <property type="match status" value="1"/>
</dbReference>
<dbReference type="AlphaFoldDB" id="A0AAW2KCX5"/>
<evidence type="ECO:0000256" key="2">
    <source>
        <dbReference type="ARBA" id="ARBA00005697"/>
    </source>
</evidence>
<keyword evidence="5 7" id="KW-1133">Transmembrane helix</keyword>
<feature type="transmembrane region" description="Helical" evidence="7">
    <location>
        <begin position="375"/>
        <end position="397"/>
    </location>
</feature>
<feature type="transmembrane region" description="Helical" evidence="7">
    <location>
        <begin position="336"/>
        <end position="354"/>
    </location>
</feature>
<feature type="transmembrane region" description="Helical" evidence="7">
    <location>
        <begin position="150"/>
        <end position="166"/>
    </location>
</feature>
<organism evidence="8">
    <name type="scientific">Sesamum radiatum</name>
    <name type="common">Black benniseed</name>
    <dbReference type="NCBI Taxonomy" id="300843"/>
    <lineage>
        <taxon>Eukaryota</taxon>
        <taxon>Viridiplantae</taxon>
        <taxon>Streptophyta</taxon>
        <taxon>Embryophyta</taxon>
        <taxon>Tracheophyta</taxon>
        <taxon>Spermatophyta</taxon>
        <taxon>Magnoliopsida</taxon>
        <taxon>eudicotyledons</taxon>
        <taxon>Gunneridae</taxon>
        <taxon>Pentapetalae</taxon>
        <taxon>asterids</taxon>
        <taxon>lamiids</taxon>
        <taxon>Lamiales</taxon>
        <taxon>Pedaliaceae</taxon>
        <taxon>Sesamum</taxon>
    </lineage>
</organism>
<comment type="subcellular location">
    <subcellularLocation>
        <location evidence="1">Membrane</location>
        <topology evidence="1">Multi-pass membrane protein</topology>
    </subcellularLocation>
</comment>
<feature type="transmembrane region" description="Helical" evidence="7">
    <location>
        <begin position="232"/>
        <end position="253"/>
    </location>
</feature>
<dbReference type="GO" id="GO:0005886">
    <property type="term" value="C:plasma membrane"/>
    <property type="evidence" value="ECO:0007669"/>
    <property type="project" value="TreeGrafter"/>
</dbReference>
<comment type="caution">
    <text evidence="8">The sequence shown here is derived from an EMBL/GenBank/DDBJ whole genome shotgun (WGS) entry which is preliminary data.</text>
</comment>
<gene>
    <name evidence="8" type="ORF">Sradi_6263700</name>
</gene>
<dbReference type="GO" id="GO:0015853">
    <property type="term" value="P:adenine transport"/>
    <property type="evidence" value="ECO:0007669"/>
    <property type="project" value="TreeGrafter"/>
</dbReference>
<dbReference type="InterPro" id="IPR045018">
    <property type="entry name" value="Azg-like"/>
</dbReference>
<dbReference type="GO" id="GO:0015854">
    <property type="term" value="P:guanine transport"/>
    <property type="evidence" value="ECO:0007669"/>
    <property type="project" value="TreeGrafter"/>
</dbReference>
<proteinExistence type="inferred from homology"/>
<sequence>MGVLANLPLGLAPGMGTNAYFAYTVVGFHGSGNVSYQNALAAVFIEGLIFLLISAVGLRAKLAKLVPKPVRISSSAGIGLFLAFIGLQNNQGVGLIGYSSSTLVTLGGCPSSARAAVAPVMTSANGTVLIPGGTASGDILCLHGRMESPTLWLGVVGFVIIAYCLVKNIKGAMIYGIVFVTAVSWFRNTKVTAFPNTPAGDSAYEYFKKVVDVHKIESTAGALSFKAIGKGYFWEALVTFLYVDILDTTGTLYSMARFAGFMDSNGDFEGQYFAFMSDASSIVVGALLGTSPVTAFIESSTGIREGGRTGLTALTVAGYFMLAFFFTPLLASIPSWAVGPPLVLVGVLMMKAVVEVEWGDMREAIPAFMTMILMPLTYSIAYGLIGGIGTYIVLHLWDWGEELLRKYGVIGRNNSVVVNGGAKEEL</sequence>
<keyword evidence="4 7" id="KW-0812">Transmembrane</keyword>
<evidence type="ECO:0000256" key="4">
    <source>
        <dbReference type="ARBA" id="ARBA00022692"/>
    </source>
</evidence>
<evidence type="ECO:0000256" key="5">
    <source>
        <dbReference type="ARBA" id="ARBA00022989"/>
    </source>
</evidence>
<comment type="similarity">
    <text evidence="2">Belongs to the nucleobase:cation symporter-2 (NCS2) (TC 2.A.40) family. Azg-like subfamily.</text>
</comment>
<evidence type="ECO:0000256" key="1">
    <source>
        <dbReference type="ARBA" id="ARBA00004141"/>
    </source>
</evidence>
<reference evidence="8" key="2">
    <citation type="journal article" date="2024" name="Plant">
        <title>Genomic evolution and insights into agronomic trait innovations of Sesamum species.</title>
        <authorList>
            <person name="Miao H."/>
            <person name="Wang L."/>
            <person name="Qu L."/>
            <person name="Liu H."/>
            <person name="Sun Y."/>
            <person name="Le M."/>
            <person name="Wang Q."/>
            <person name="Wei S."/>
            <person name="Zheng Y."/>
            <person name="Lin W."/>
            <person name="Duan Y."/>
            <person name="Cao H."/>
            <person name="Xiong S."/>
            <person name="Wang X."/>
            <person name="Wei L."/>
            <person name="Li C."/>
            <person name="Ma Q."/>
            <person name="Ju M."/>
            <person name="Zhao R."/>
            <person name="Li G."/>
            <person name="Mu C."/>
            <person name="Tian Q."/>
            <person name="Mei H."/>
            <person name="Zhang T."/>
            <person name="Gao T."/>
            <person name="Zhang H."/>
        </authorList>
    </citation>
    <scope>NUCLEOTIDE SEQUENCE</scope>
    <source>
        <strain evidence="8">G02</strain>
    </source>
</reference>
<evidence type="ECO:0000256" key="3">
    <source>
        <dbReference type="ARBA" id="ARBA00022448"/>
    </source>
</evidence>
<evidence type="ECO:0000256" key="7">
    <source>
        <dbReference type="SAM" id="Phobius"/>
    </source>
</evidence>
<name>A0AAW2KCX5_SESRA</name>
<accession>A0AAW2KCX5</accession>
<dbReference type="Pfam" id="PF00860">
    <property type="entry name" value="Xan_ur_permease"/>
    <property type="match status" value="2"/>
</dbReference>
<evidence type="ECO:0000256" key="6">
    <source>
        <dbReference type="ARBA" id="ARBA00023136"/>
    </source>
</evidence>
<feature type="transmembrane region" description="Helical" evidence="7">
    <location>
        <begin position="70"/>
        <end position="87"/>
    </location>
</feature>
<feature type="transmembrane region" description="Helical" evidence="7">
    <location>
        <begin position="309"/>
        <end position="330"/>
    </location>
</feature>
<protein>
    <submittedName>
        <fullName evidence="8">Adenine/guanine permease AZG1</fullName>
    </submittedName>
</protein>
<keyword evidence="6 7" id="KW-0472">Membrane</keyword>
<reference evidence="8" key="1">
    <citation type="submission" date="2020-06" db="EMBL/GenBank/DDBJ databases">
        <authorList>
            <person name="Li T."/>
            <person name="Hu X."/>
            <person name="Zhang T."/>
            <person name="Song X."/>
            <person name="Zhang H."/>
            <person name="Dai N."/>
            <person name="Sheng W."/>
            <person name="Hou X."/>
            <person name="Wei L."/>
        </authorList>
    </citation>
    <scope>NUCLEOTIDE SEQUENCE</scope>
    <source>
        <strain evidence="8">G02</strain>
        <tissue evidence="8">Leaf</tissue>
    </source>
</reference>
<dbReference type="EMBL" id="JACGWJ010000029">
    <property type="protein sequence ID" value="KAL0303956.1"/>
    <property type="molecule type" value="Genomic_DNA"/>
</dbReference>
<keyword evidence="3" id="KW-0813">Transport</keyword>
<dbReference type="InterPro" id="IPR006043">
    <property type="entry name" value="NCS2"/>
</dbReference>
<dbReference type="GO" id="GO:0005345">
    <property type="term" value="F:purine nucleobase transmembrane transporter activity"/>
    <property type="evidence" value="ECO:0007669"/>
    <property type="project" value="TreeGrafter"/>
</dbReference>